<evidence type="ECO:0000313" key="3">
    <source>
        <dbReference type="Proteomes" id="UP001157161"/>
    </source>
</evidence>
<reference evidence="2" key="1">
    <citation type="journal article" date="2014" name="Int. J. Syst. Evol. Microbiol.">
        <title>Complete genome sequence of Corynebacterium casei LMG S-19264T (=DSM 44701T), isolated from a smear-ripened cheese.</title>
        <authorList>
            <consortium name="US DOE Joint Genome Institute (JGI-PGF)"/>
            <person name="Walter F."/>
            <person name="Albersmeier A."/>
            <person name="Kalinowski J."/>
            <person name="Ruckert C."/>
        </authorList>
    </citation>
    <scope>NUCLEOTIDE SEQUENCE</scope>
    <source>
        <strain evidence="2">NBRC 112290</strain>
    </source>
</reference>
<proteinExistence type="predicted"/>
<dbReference type="EMBL" id="BSUM01000003">
    <property type="protein sequence ID" value="GMA33669.1"/>
    <property type="molecule type" value="Genomic_DNA"/>
</dbReference>
<reference evidence="2" key="2">
    <citation type="submission" date="2023-02" db="EMBL/GenBank/DDBJ databases">
        <authorList>
            <person name="Sun Q."/>
            <person name="Mori K."/>
        </authorList>
    </citation>
    <scope>NUCLEOTIDE SEQUENCE</scope>
    <source>
        <strain evidence="2">NBRC 112290</strain>
    </source>
</reference>
<evidence type="ECO:0000313" key="2">
    <source>
        <dbReference type="EMBL" id="GMA33738.1"/>
    </source>
</evidence>
<gene>
    <name evidence="1" type="ORF">GCM10025875_36610</name>
    <name evidence="2" type="ORF">GCM10025875_37300</name>
</gene>
<keyword evidence="3" id="KW-1185">Reference proteome</keyword>
<protein>
    <submittedName>
        <fullName evidence="2">Uncharacterized protein</fullName>
    </submittedName>
</protein>
<dbReference type="Proteomes" id="UP001157161">
    <property type="component" value="Unassembled WGS sequence"/>
</dbReference>
<evidence type="ECO:0000313" key="1">
    <source>
        <dbReference type="EMBL" id="GMA33669.1"/>
    </source>
</evidence>
<dbReference type="RefSeq" id="WP_284252944.1">
    <property type="nucleotide sequence ID" value="NZ_BSUM01000003.1"/>
</dbReference>
<sequence>MRTTAILGPVTRRPYPAIDTGERWNGSPVVGFTSATMLDFIHKGDGRDANGEGIQIRDGLVFDRSADDEGDGEPVPVVIAAYEGQGVALFVPTGRVWEEVASGYTSEDGCRACGAHISEPHSPACPAA</sequence>
<dbReference type="AlphaFoldDB" id="A0AA37XI60"/>
<comment type="caution">
    <text evidence="2">The sequence shown here is derived from an EMBL/GenBank/DDBJ whole genome shotgun (WGS) entry which is preliminary data.</text>
</comment>
<organism evidence="2 3">
    <name type="scientific">Litorihabitans aurantiacus</name>
    <dbReference type="NCBI Taxonomy" id="1930061"/>
    <lineage>
        <taxon>Bacteria</taxon>
        <taxon>Bacillati</taxon>
        <taxon>Actinomycetota</taxon>
        <taxon>Actinomycetes</taxon>
        <taxon>Micrococcales</taxon>
        <taxon>Beutenbergiaceae</taxon>
        <taxon>Litorihabitans</taxon>
    </lineage>
</organism>
<accession>A0AA37XI60</accession>
<dbReference type="EMBL" id="BSUM01000004">
    <property type="protein sequence ID" value="GMA33738.1"/>
    <property type="molecule type" value="Genomic_DNA"/>
</dbReference>
<name>A0AA37XI60_9MICO</name>